<dbReference type="AlphaFoldDB" id="A0A553PAJ6"/>
<evidence type="ECO:0000256" key="1">
    <source>
        <dbReference type="ARBA" id="ARBA00001954"/>
    </source>
</evidence>
<sequence>HAPHELQLTAIPYHYHEGFLPETREQFQSSFLIYDDFISVEEEQSLFNEAISNFRETERKHWNAHNLPVIQRLQKFAFEPHLKLLPYVHVLDLAPQGYIKPHIDSARFCGDIVAVLSLLSDSVARFVHDQSKDQIVDCLVRQRSLYVMKGSSRYDFTHEILRSEDSILKDPNDNERKIDKTRRISIVCRCEPDVTIRHKT</sequence>
<proteinExistence type="predicted"/>
<dbReference type="InterPro" id="IPR032870">
    <property type="entry name" value="ALKBH7-like"/>
</dbReference>
<gene>
    <name evidence="2" type="ORF">TCAL_15634</name>
</gene>
<protein>
    <recommendedName>
        <fullName evidence="4">Alpha-ketoglutarate-dependent dioxygenase AlkB-like domain-containing protein</fullName>
    </recommendedName>
</protein>
<reference evidence="2 3" key="1">
    <citation type="journal article" date="2018" name="Nat. Ecol. Evol.">
        <title>Genomic signatures of mitonuclear coevolution across populations of Tigriopus californicus.</title>
        <authorList>
            <person name="Barreto F.S."/>
            <person name="Watson E.T."/>
            <person name="Lima T.G."/>
            <person name="Willett C.S."/>
            <person name="Edmands S."/>
            <person name="Li W."/>
            <person name="Burton R.S."/>
        </authorList>
    </citation>
    <scope>NUCLEOTIDE SEQUENCE [LARGE SCALE GENOMIC DNA]</scope>
    <source>
        <strain evidence="2 3">San Diego</strain>
    </source>
</reference>
<keyword evidence="3" id="KW-1185">Reference proteome</keyword>
<comment type="caution">
    <text evidence="2">The sequence shown here is derived from an EMBL/GenBank/DDBJ whole genome shotgun (WGS) entry which is preliminary data.</text>
</comment>
<dbReference type="PANTHER" id="PTHR21052:SF0">
    <property type="entry name" value="ALPHA-KETOGLUTARATE-DEPENDENT DIOXYGENASE ALKB HOMOLOG 7, MITOCHONDRIAL"/>
    <property type="match status" value="1"/>
</dbReference>
<dbReference type="GO" id="GO:0006631">
    <property type="term" value="P:fatty acid metabolic process"/>
    <property type="evidence" value="ECO:0007669"/>
    <property type="project" value="TreeGrafter"/>
</dbReference>
<evidence type="ECO:0000313" key="2">
    <source>
        <dbReference type="EMBL" id="TRY74707.1"/>
    </source>
</evidence>
<organism evidence="2 3">
    <name type="scientific">Tigriopus californicus</name>
    <name type="common">Marine copepod</name>
    <dbReference type="NCBI Taxonomy" id="6832"/>
    <lineage>
        <taxon>Eukaryota</taxon>
        <taxon>Metazoa</taxon>
        <taxon>Ecdysozoa</taxon>
        <taxon>Arthropoda</taxon>
        <taxon>Crustacea</taxon>
        <taxon>Multicrustacea</taxon>
        <taxon>Hexanauplia</taxon>
        <taxon>Copepoda</taxon>
        <taxon>Harpacticoida</taxon>
        <taxon>Harpacticidae</taxon>
        <taxon>Tigriopus</taxon>
    </lineage>
</organism>
<dbReference type="EMBL" id="VCGU01000005">
    <property type="protein sequence ID" value="TRY74707.1"/>
    <property type="molecule type" value="Genomic_DNA"/>
</dbReference>
<feature type="non-terminal residue" evidence="2">
    <location>
        <position position="1"/>
    </location>
</feature>
<comment type="cofactor">
    <cofactor evidence="1">
        <name>Fe(2+)</name>
        <dbReference type="ChEBI" id="CHEBI:29033"/>
    </cofactor>
</comment>
<dbReference type="PANTHER" id="PTHR21052">
    <property type="entry name" value="SPERMATOGENESIS ASSOCIATED 11-RELATED"/>
    <property type="match status" value="1"/>
</dbReference>
<evidence type="ECO:0008006" key="4">
    <source>
        <dbReference type="Google" id="ProtNLM"/>
    </source>
</evidence>
<evidence type="ECO:0000313" key="3">
    <source>
        <dbReference type="Proteomes" id="UP000318571"/>
    </source>
</evidence>
<dbReference type="Proteomes" id="UP000318571">
    <property type="component" value="Chromosome 2"/>
</dbReference>
<accession>A0A553PAJ6</accession>
<dbReference type="GO" id="GO:0006974">
    <property type="term" value="P:DNA damage response"/>
    <property type="evidence" value="ECO:0007669"/>
    <property type="project" value="InterPro"/>
</dbReference>
<dbReference type="SUPFAM" id="SSF51197">
    <property type="entry name" value="Clavaminate synthase-like"/>
    <property type="match status" value="1"/>
</dbReference>
<dbReference type="GO" id="GO:0005759">
    <property type="term" value="C:mitochondrial matrix"/>
    <property type="evidence" value="ECO:0007669"/>
    <property type="project" value="TreeGrafter"/>
</dbReference>
<name>A0A553PAJ6_TIGCA</name>
<dbReference type="OMA" id="LPYESSH"/>
<dbReference type="STRING" id="6832.A0A553PAJ6"/>
<dbReference type="InterPro" id="IPR037151">
    <property type="entry name" value="AlkB-like_sf"/>
</dbReference>
<dbReference type="Gene3D" id="2.60.120.590">
    <property type="entry name" value="Alpha-ketoglutarate-dependent dioxygenase AlkB-like"/>
    <property type="match status" value="1"/>
</dbReference>